<comment type="function">
    <text evidence="7">Functions as a peptidoglycan terminase that cleaves nascent peptidoglycan strands endolytically to terminate their elongation.</text>
</comment>
<evidence type="ECO:0000313" key="8">
    <source>
        <dbReference type="EMBL" id="MBP3192938.1"/>
    </source>
</evidence>
<dbReference type="GO" id="GO:0005886">
    <property type="term" value="C:plasma membrane"/>
    <property type="evidence" value="ECO:0007669"/>
    <property type="project" value="UniProtKB-UniRule"/>
</dbReference>
<feature type="site" description="Important for catalytic activity" evidence="7">
    <location>
        <position position="233"/>
    </location>
</feature>
<evidence type="ECO:0000256" key="7">
    <source>
        <dbReference type="HAMAP-Rule" id="MF_02065"/>
    </source>
</evidence>
<sequence length="370" mass="42657">MLSRNKVMMFISGFNHLQLREWAAGVLVLLLAFVLVFSSRTYRLNSDSAIQAPPATVLLIDERIQLDELISLLEESGISFDADELRWASGIVGLRNFSTGRYEFDGGISYPEFLNKLAMGLQDPMTLRIPPGADKERLKERIASQMQFEADDLAAAMSDTSILNRYGIEAHELYGRIIGDSYEVYWTTSPERLVNRLLSEFERRIMESYADRMDELGLSADEVTTLASIIEWEAKYDDEKPAISGLYWNRLDSRWRLQADPTVNYAKGTRSRLVYADYRIDHPYNTYRIHGLPPGPITNPSYSSLRAALYPEDHDYMFMVARPDGYHAFSRTYAEHRRKSREWTDWLREQRMKQAEMEREEAARQGAAAD</sequence>
<keyword evidence="4 7" id="KW-0472">Membrane</keyword>
<protein>
    <recommendedName>
        <fullName evidence="7">Endolytic murein transglycosylase</fullName>
        <ecNumber evidence="7">4.2.2.29</ecNumber>
    </recommendedName>
    <alternativeName>
        <fullName evidence="7">Peptidoglycan lytic transglycosylase</fullName>
    </alternativeName>
    <alternativeName>
        <fullName evidence="7">Peptidoglycan polymerization terminase</fullName>
    </alternativeName>
</protein>
<dbReference type="CDD" id="cd08010">
    <property type="entry name" value="MltG_like"/>
    <property type="match status" value="1"/>
</dbReference>
<keyword evidence="9" id="KW-1185">Reference proteome</keyword>
<dbReference type="HAMAP" id="MF_02065">
    <property type="entry name" value="MltG"/>
    <property type="match status" value="1"/>
</dbReference>
<dbReference type="GO" id="GO:0009252">
    <property type="term" value="P:peptidoglycan biosynthetic process"/>
    <property type="evidence" value="ECO:0007669"/>
    <property type="project" value="UniProtKB-UniRule"/>
</dbReference>
<organism evidence="8 9">
    <name type="scientific">Natronogracilivirga saccharolytica</name>
    <dbReference type="NCBI Taxonomy" id="2812953"/>
    <lineage>
        <taxon>Bacteria</taxon>
        <taxon>Pseudomonadati</taxon>
        <taxon>Balneolota</taxon>
        <taxon>Balneolia</taxon>
        <taxon>Balneolales</taxon>
        <taxon>Cyclonatronaceae</taxon>
        <taxon>Natronogracilivirga</taxon>
    </lineage>
</organism>
<evidence type="ECO:0000256" key="4">
    <source>
        <dbReference type="ARBA" id="ARBA00023136"/>
    </source>
</evidence>
<keyword evidence="1 7" id="KW-1003">Cell membrane</keyword>
<dbReference type="PANTHER" id="PTHR30518:SF2">
    <property type="entry name" value="ENDOLYTIC MUREIN TRANSGLYCOSYLASE"/>
    <property type="match status" value="1"/>
</dbReference>
<dbReference type="EC" id="4.2.2.29" evidence="7"/>
<evidence type="ECO:0000256" key="2">
    <source>
        <dbReference type="ARBA" id="ARBA00022692"/>
    </source>
</evidence>
<dbReference type="Gene3D" id="3.30.160.60">
    <property type="entry name" value="Classic Zinc Finger"/>
    <property type="match status" value="1"/>
</dbReference>
<dbReference type="InterPro" id="IPR003770">
    <property type="entry name" value="MLTG-like"/>
</dbReference>
<dbReference type="EMBL" id="JAFIDN010000007">
    <property type="protein sequence ID" value="MBP3192938.1"/>
    <property type="molecule type" value="Genomic_DNA"/>
</dbReference>
<evidence type="ECO:0000256" key="5">
    <source>
        <dbReference type="ARBA" id="ARBA00023239"/>
    </source>
</evidence>
<accession>A0A8J7S9L0</accession>
<dbReference type="GO" id="GO:0008932">
    <property type="term" value="F:lytic endotransglycosylase activity"/>
    <property type="evidence" value="ECO:0007669"/>
    <property type="project" value="UniProtKB-UniRule"/>
</dbReference>
<evidence type="ECO:0000256" key="3">
    <source>
        <dbReference type="ARBA" id="ARBA00022989"/>
    </source>
</evidence>
<proteinExistence type="inferred from homology"/>
<name>A0A8J7S9L0_9BACT</name>
<evidence type="ECO:0000256" key="6">
    <source>
        <dbReference type="ARBA" id="ARBA00023316"/>
    </source>
</evidence>
<dbReference type="Proteomes" id="UP000673975">
    <property type="component" value="Unassembled WGS sequence"/>
</dbReference>
<comment type="similarity">
    <text evidence="7">Belongs to the transglycosylase MltG family.</text>
</comment>
<comment type="catalytic activity">
    <reaction evidence="7">
        <text>a peptidoglycan chain = a peptidoglycan chain with N-acetyl-1,6-anhydromuramyl-[peptide] at the reducing end + a peptidoglycan chain with N-acetylglucosamine at the non-reducing end.</text>
        <dbReference type="EC" id="4.2.2.29"/>
    </reaction>
</comment>
<keyword evidence="6 7" id="KW-0961">Cell wall biogenesis/degradation</keyword>
<dbReference type="AlphaFoldDB" id="A0A8J7S9L0"/>
<evidence type="ECO:0000256" key="1">
    <source>
        <dbReference type="ARBA" id="ARBA00022475"/>
    </source>
</evidence>
<evidence type="ECO:0000313" key="9">
    <source>
        <dbReference type="Proteomes" id="UP000673975"/>
    </source>
</evidence>
<dbReference type="GO" id="GO:0071555">
    <property type="term" value="P:cell wall organization"/>
    <property type="evidence" value="ECO:0007669"/>
    <property type="project" value="UniProtKB-KW"/>
</dbReference>
<dbReference type="RefSeq" id="WP_210512108.1">
    <property type="nucleotide sequence ID" value="NZ_JAFIDN010000007.1"/>
</dbReference>
<reference evidence="8" key="1">
    <citation type="submission" date="2021-02" db="EMBL/GenBank/DDBJ databases">
        <title>Natronogracilivirga saccharolytica gen. nov. sp. nov. a new anaerobic, haloalkiliphilic carbohydrate-fermenting bacterium from soda lake and proposing of Cyclonatronumiaceae fam. nov. in the phylum Balneolaeota.</title>
        <authorList>
            <person name="Zhilina T.N."/>
            <person name="Sorokin D.Y."/>
            <person name="Zavarzina D.G."/>
            <person name="Toshchakov S.V."/>
            <person name="Kublanov I.V."/>
        </authorList>
    </citation>
    <scope>NUCLEOTIDE SEQUENCE</scope>
    <source>
        <strain evidence="8">Z-1702</strain>
    </source>
</reference>
<dbReference type="NCBIfam" id="TIGR00247">
    <property type="entry name" value="endolytic transglycosylase MltG"/>
    <property type="match status" value="1"/>
</dbReference>
<gene>
    <name evidence="7 8" type="primary">mltG</name>
    <name evidence="8" type="ORF">NATSA_09715</name>
</gene>
<comment type="caution">
    <text evidence="8">The sequence shown here is derived from an EMBL/GenBank/DDBJ whole genome shotgun (WGS) entry which is preliminary data.</text>
</comment>
<keyword evidence="3 7" id="KW-1133">Transmembrane helix</keyword>
<dbReference type="PANTHER" id="PTHR30518">
    <property type="entry name" value="ENDOLYTIC MUREIN TRANSGLYCOSYLASE"/>
    <property type="match status" value="1"/>
</dbReference>
<keyword evidence="2 7" id="KW-0812">Transmembrane</keyword>
<keyword evidence="5 7" id="KW-0456">Lyase</keyword>
<dbReference type="Pfam" id="PF02618">
    <property type="entry name" value="YceG"/>
    <property type="match status" value="1"/>
</dbReference>